<gene>
    <name evidence="2" type="ORF">CN899_28295</name>
    <name evidence="1" type="ORF">CON01_24560</name>
</gene>
<dbReference type="Pfam" id="PF18801">
    <property type="entry name" value="RapH_N"/>
    <property type="match status" value="1"/>
</dbReference>
<dbReference type="EMBL" id="NVMD01000028">
    <property type="protein sequence ID" value="PED11870.1"/>
    <property type="molecule type" value="Genomic_DNA"/>
</dbReference>
<dbReference type="Proteomes" id="UP000222944">
    <property type="component" value="Unassembled WGS sequence"/>
</dbReference>
<evidence type="ECO:0000313" key="4">
    <source>
        <dbReference type="Proteomes" id="UP000222944"/>
    </source>
</evidence>
<evidence type="ECO:0000313" key="2">
    <source>
        <dbReference type="EMBL" id="PGH78613.1"/>
    </source>
</evidence>
<name>A0A9X7BU70_BACTU</name>
<sequence>MGVQVITKEKITSLLNEWYEEIRIRNIGTAQQLKESIDSKIHSIEEDQNILVYYALLNYRYNILINNTGSMEDSLKALEEIEKPKDNFLTYYYYFFKALHAVEIGKYNVANEAYQKAEEFLKYVPDEIEKAEFQYKRSIFYWQTRQPLKALDYILYAKEIFLKHKGYEINVAGCENITGLICNTLRQYEKAEEHFLLSLNVLENTEHENLILKTRQNLGMLYADQDMSELAIRYLSEVIDHEKCSLTDLPLLKANFLLAREYFKLGQKEIASTLILDGINVCKSLNNEEYEYHFKILEAMNNGSSTETLETVIQEGISVFEKEGLIGYVKDYSQQLAIKFVEDNGLEKAGKYYHIAHQAEKKLQEREALK</sequence>
<dbReference type="RefSeq" id="WP_097877642.1">
    <property type="nucleotide sequence ID" value="NZ_NTSD01000035.1"/>
</dbReference>
<dbReference type="SUPFAM" id="SSF48452">
    <property type="entry name" value="TPR-like"/>
    <property type="match status" value="1"/>
</dbReference>
<reference evidence="3 4" key="1">
    <citation type="submission" date="2017-09" db="EMBL/GenBank/DDBJ databases">
        <title>Large-scale bioinformatics analysis of Bacillus genomes uncovers conserved roles of natural products in bacterial physiology.</title>
        <authorList>
            <consortium name="Agbiome Team Llc"/>
            <person name="Bleich R.M."/>
            <person name="Grubbs K.J."/>
            <person name="Santa Maria K.C."/>
            <person name="Allen S.E."/>
            <person name="Farag S."/>
            <person name="Shank E.A."/>
            <person name="Bowers A."/>
        </authorList>
    </citation>
    <scope>NUCLEOTIDE SEQUENCE [LARGE SCALE GENOMIC DNA]</scope>
    <source>
        <strain evidence="2 4">AFS058004</strain>
        <strain evidence="1 3">AFS094940</strain>
    </source>
</reference>
<organism evidence="2 4">
    <name type="scientific">Bacillus thuringiensis</name>
    <dbReference type="NCBI Taxonomy" id="1428"/>
    <lineage>
        <taxon>Bacteria</taxon>
        <taxon>Bacillati</taxon>
        <taxon>Bacillota</taxon>
        <taxon>Bacilli</taxon>
        <taxon>Bacillales</taxon>
        <taxon>Bacillaceae</taxon>
        <taxon>Bacillus</taxon>
        <taxon>Bacillus cereus group</taxon>
    </lineage>
</organism>
<dbReference type="AlphaFoldDB" id="A0A9X7BU70"/>
<protein>
    <submittedName>
        <fullName evidence="2">Aspartate phosphatase</fullName>
    </submittedName>
</protein>
<proteinExistence type="predicted"/>
<evidence type="ECO:0000313" key="3">
    <source>
        <dbReference type="Proteomes" id="UP000220127"/>
    </source>
</evidence>
<evidence type="ECO:0000313" key="1">
    <source>
        <dbReference type="EMBL" id="PED11870.1"/>
    </source>
</evidence>
<comment type="caution">
    <text evidence="2">The sequence shown here is derived from an EMBL/GenBank/DDBJ whole genome shotgun (WGS) entry which is preliminary data.</text>
</comment>
<dbReference type="InterPro" id="IPR011990">
    <property type="entry name" value="TPR-like_helical_dom_sf"/>
</dbReference>
<dbReference type="EMBL" id="NUFN01000044">
    <property type="protein sequence ID" value="PGH78613.1"/>
    <property type="molecule type" value="Genomic_DNA"/>
</dbReference>
<dbReference type="Gene3D" id="1.25.40.10">
    <property type="entry name" value="Tetratricopeptide repeat domain"/>
    <property type="match status" value="1"/>
</dbReference>
<accession>A0A9X7BU70</accession>
<dbReference type="Proteomes" id="UP000220127">
    <property type="component" value="Unassembled WGS sequence"/>
</dbReference>